<evidence type="ECO:0000256" key="4">
    <source>
        <dbReference type="ARBA" id="ARBA00023186"/>
    </source>
</evidence>
<keyword evidence="2 5" id="KW-0963">Cytoplasm</keyword>
<evidence type="ECO:0000256" key="2">
    <source>
        <dbReference type="ARBA" id="ARBA00022490"/>
    </source>
</evidence>
<dbReference type="EMBL" id="JAHLFE010000013">
    <property type="protein sequence ID" value="MBU3843369.1"/>
    <property type="molecule type" value="Genomic_DNA"/>
</dbReference>
<evidence type="ECO:0000313" key="9">
    <source>
        <dbReference type="Proteomes" id="UP000733611"/>
    </source>
</evidence>
<name>A0A948TEF5_9GAMM</name>
<keyword evidence="4 5" id="KW-0143">Chaperone</keyword>
<evidence type="ECO:0000259" key="7">
    <source>
        <dbReference type="SMART" id="SM00988"/>
    </source>
</evidence>
<dbReference type="Pfam" id="PF02814">
    <property type="entry name" value="UreE_N"/>
    <property type="match status" value="1"/>
</dbReference>
<dbReference type="Proteomes" id="UP000733611">
    <property type="component" value="Unassembled WGS sequence"/>
</dbReference>
<dbReference type="AlphaFoldDB" id="A0A948TEF5"/>
<accession>A0A948TEF5</accession>
<dbReference type="InterPro" id="IPR036118">
    <property type="entry name" value="UreE_N_sf"/>
</dbReference>
<dbReference type="GO" id="GO:0016151">
    <property type="term" value="F:nickel cation binding"/>
    <property type="evidence" value="ECO:0007669"/>
    <property type="project" value="UniProtKB-UniRule"/>
</dbReference>
<dbReference type="GO" id="GO:0051082">
    <property type="term" value="F:unfolded protein binding"/>
    <property type="evidence" value="ECO:0007669"/>
    <property type="project" value="UniProtKB-UniRule"/>
</dbReference>
<organism evidence="8 9">
    <name type="scientific">Candidatus Anaerobiospirillum pullicola</name>
    <dbReference type="NCBI Taxonomy" id="2838451"/>
    <lineage>
        <taxon>Bacteria</taxon>
        <taxon>Pseudomonadati</taxon>
        <taxon>Pseudomonadota</taxon>
        <taxon>Gammaproteobacteria</taxon>
        <taxon>Aeromonadales</taxon>
        <taxon>Succinivibrionaceae</taxon>
        <taxon>Anaerobiospirillum</taxon>
    </lineage>
</organism>
<dbReference type="HAMAP" id="MF_00822">
    <property type="entry name" value="UreE"/>
    <property type="match status" value="1"/>
</dbReference>
<evidence type="ECO:0000313" key="8">
    <source>
        <dbReference type="EMBL" id="MBU3843369.1"/>
    </source>
</evidence>
<dbReference type="SUPFAM" id="SSF69287">
    <property type="entry name" value="Urease metallochaperone UreE, N-terminal domain"/>
    <property type="match status" value="1"/>
</dbReference>
<feature type="compositionally biased region" description="Basic and acidic residues" evidence="6">
    <location>
        <begin position="149"/>
        <end position="165"/>
    </location>
</feature>
<keyword evidence="3 5" id="KW-0533">Nickel</keyword>
<dbReference type="SMART" id="SM00988">
    <property type="entry name" value="UreE_N"/>
    <property type="match status" value="1"/>
</dbReference>
<dbReference type="Pfam" id="PF05194">
    <property type="entry name" value="UreE_C"/>
    <property type="match status" value="1"/>
</dbReference>
<dbReference type="InterPro" id="IPR007864">
    <property type="entry name" value="UreE_C_dom"/>
</dbReference>
<gene>
    <name evidence="5 8" type="primary">ureE</name>
    <name evidence="8" type="ORF">H9847_00630</name>
</gene>
<dbReference type="Gene3D" id="2.60.260.20">
    <property type="entry name" value="Urease metallochaperone UreE, N-terminal domain"/>
    <property type="match status" value="1"/>
</dbReference>
<comment type="subcellular location">
    <subcellularLocation>
        <location evidence="1 5">Cytoplasm</location>
    </subcellularLocation>
</comment>
<dbReference type="GO" id="GO:0065003">
    <property type="term" value="P:protein-containing complex assembly"/>
    <property type="evidence" value="ECO:0007669"/>
    <property type="project" value="InterPro"/>
</dbReference>
<comment type="similarity">
    <text evidence="5">Belongs to the UreE family.</text>
</comment>
<dbReference type="InterPro" id="IPR004029">
    <property type="entry name" value="UreE_N"/>
</dbReference>
<dbReference type="Gene3D" id="3.30.70.790">
    <property type="entry name" value="UreE, C-terminal domain"/>
    <property type="match status" value="1"/>
</dbReference>
<evidence type="ECO:0000256" key="5">
    <source>
        <dbReference type="HAMAP-Rule" id="MF_00822"/>
    </source>
</evidence>
<dbReference type="CDD" id="cd00571">
    <property type="entry name" value="UreE"/>
    <property type="match status" value="1"/>
</dbReference>
<dbReference type="NCBIfam" id="NF009751">
    <property type="entry name" value="PRK13261.1-1"/>
    <property type="match status" value="1"/>
</dbReference>
<dbReference type="GO" id="GO:0005737">
    <property type="term" value="C:cytoplasm"/>
    <property type="evidence" value="ECO:0007669"/>
    <property type="project" value="UniProtKB-SubCell"/>
</dbReference>
<evidence type="ECO:0000256" key="3">
    <source>
        <dbReference type="ARBA" id="ARBA00022596"/>
    </source>
</evidence>
<sequence>MLTFSQFLGQVPPQGDAANVFLNAHQRSVCRQAVELSDGQVAGLMLPRGTVLHEGDVLATSNGEQVVVHCALEELIEATAPNVFCWGQACYHLGNRHLPLELELGKVRFLPDPVIEELCHKLGLTTRTVHMPFRPEAGAYASHSHNHGHSHDHDHAHDHAPEHSHGYVHHHGS</sequence>
<reference evidence="8" key="1">
    <citation type="journal article" date="2021" name="PeerJ">
        <title>Extensive microbial diversity within the chicken gut microbiome revealed by metagenomics and culture.</title>
        <authorList>
            <person name="Gilroy R."/>
            <person name="Ravi A."/>
            <person name="Getino M."/>
            <person name="Pursley I."/>
            <person name="Horton D.L."/>
            <person name="Alikhan N.F."/>
            <person name="Baker D."/>
            <person name="Gharbi K."/>
            <person name="Hall N."/>
            <person name="Watson M."/>
            <person name="Adriaenssens E.M."/>
            <person name="Foster-Nyarko E."/>
            <person name="Jarju S."/>
            <person name="Secka A."/>
            <person name="Antonio M."/>
            <person name="Oren A."/>
            <person name="Chaudhuri R.R."/>
            <person name="La Ragione R."/>
            <person name="Hildebrand F."/>
            <person name="Pallen M.J."/>
        </authorList>
    </citation>
    <scope>NUCLEOTIDE SEQUENCE</scope>
    <source>
        <strain evidence="8">378</strain>
    </source>
</reference>
<evidence type="ECO:0000256" key="1">
    <source>
        <dbReference type="ARBA" id="ARBA00004496"/>
    </source>
</evidence>
<evidence type="ECO:0000256" key="6">
    <source>
        <dbReference type="SAM" id="MobiDB-lite"/>
    </source>
</evidence>
<feature type="domain" description="UreE urease accessory N-terminal" evidence="7">
    <location>
        <begin position="1"/>
        <end position="66"/>
    </location>
</feature>
<protein>
    <recommendedName>
        <fullName evidence="5">Urease accessory protein UreE</fullName>
    </recommendedName>
</protein>
<dbReference type="GO" id="GO:0006457">
    <property type="term" value="P:protein folding"/>
    <property type="evidence" value="ECO:0007669"/>
    <property type="project" value="InterPro"/>
</dbReference>
<dbReference type="GO" id="GO:0019627">
    <property type="term" value="P:urea metabolic process"/>
    <property type="evidence" value="ECO:0007669"/>
    <property type="project" value="InterPro"/>
</dbReference>
<comment type="caution">
    <text evidence="8">The sequence shown here is derived from an EMBL/GenBank/DDBJ whole genome shotgun (WGS) entry which is preliminary data.</text>
</comment>
<feature type="region of interest" description="Disordered" evidence="6">
    <location>
        <begin position="138"/>
        <end position="173"/>
    </location>
</feature>
<dbReference type="SUPFAM" id="SSF69737">
    <property type="entry name" value="Urease metallochaperone UreE, C-terminal domain"/>
    <property type="match status" value="1"/>
</dbReference>
<dbReference type="InterPro" id="IPR012406">
    <property type="entry name" value="UreE"/>
</dbReference>
<comment type="function">
    <text evidence="5">Involved in urease metallocenter assembly. Binds nickel. Probably functions as a nickel donor during metallocenter assembly.</text>
</comment>
<proteinExistence type="inferred from homology"/>
<reference evidence="8" key="2">
    <citation type="submission" date="2021-04" db="EMBL/GenBank/DDBJ databases">
        <authorList>
            <person name="Gilroy R."/>
        </authorList>
    </citation>
    <scope>NUCLEOTIDE SEQUENCE</scope>
    <source>
        <strain evidence="8">378</strain>
    </source>
</reference>